<evidence type="ECO:0000256" key="6">
    <source>
        <dbReference type="ARBA" id="ARBA00022519"/>
    </source>
</evidence>
<feature type="compositionally biased region" description="Polar residues" evidence="12">
    <location>
        <begin position="11"/>
        <end position="21"/>
    </location>
</feature>
<comment type="similarity">
    <text evidence="3">Belongs to the glycosyltransferase 2 family. OpgH subfamily.</text>
</comment>
<keyword evidence="8 15" id="KW-0808">Transferase</keyword>
<evidence type="ECO:0000256" key="10">
    <source>
        <dbReference type="ARBA" id="ARBA00022989"/>
    </source>
</evidence>
<feature type="transmembrane region" description="Helical" evidence="13">
    <location>
        <begin position="419"/>
        <end position="449"/>
    </location>
</feature>
<feature type="transmembrane region" description="Helical" evidence="13">
    <location>
        <begin position="469"/>
        <end position="496"/>
    </location>
</feature>
<dbReference type="PANTHER" id="PTHR43867:SF5">
    <property type="entry name" value="GLUCANS BIOSYNTHESIS GLUCOSYLTRANSFERASE H"/>
    <property type="match status" value="1"/>
</dbReference>
<feature type="domain" description="Glycosyltransferase 2-like" evidence="14">
    <location>
        <begin position="248"/>
        <end position="439"/>
    </location>
</feature>
<feature type="transmembrane region" description="Helical" evidence="13">
    <location>
        <begin position="560"/>
        <end position="581"/>
    </location>
</feature>
<dbReference type="SUPFAM" id="SSF53448">
    <property type="entry name" value="Nucleotide-diphospho-sugar transferases"/>
    <property type="match status" value="1"/>
</dbReference>
<comment type="subcellular location">
    <subcellularLocation>
        <location evidence="1">Cell inner membrane</location>
        <topology evidence="1">Multi-pass membrane protein</topology>
    </subcellularLocation>
</comment>
<dbReference type="InterPro" id="IPR050321">
    <property type="entry name" value="Glycosyltr_2/OpgH_subfam"/>
</dbReference>
<feature type="region of interest" description="Disordered" evidence="12">
    <location>
        <begin position="1"/>
        <end position="31"/>
    </location>
</feature>
<evidence type="ECO:0000259" key="14">
    <source>
        <dbReference type="Pfam" id="PF13632"/>
    </source>
</evidence>
<dbReference type="NCBIfam" id="NF003958">
    <property type="entry name" value="PRK05454.2-1"/>
    <property type="match status" value="1"/>
</dbReference>
<keyword evidence="7" id="KW-0328">Glycosyltransferase</keyword>
<feature type="transmembrane region" description="Helical" evidence="13">
    <location>
        <begin position="104"/>
        <end position="126"/>
    </location>
</feature>
<dbReference type="Pfam" id="PF13632">
    <property type="entry name" value="Glyco_trans_2_3"/>
    <property type="match status" value="1"/>
</dbReference>
<feature type="compositionally biased region" description="Basic and acidic residues" evidence="12">
    <location>
        <begin position="1"/>
        <end position="10"/>
    </location>
</feature>
<dbReference type="GO" id="GO:0005886">
    <property type="term" value="C:plasma membrane"/>
    <property type="evidence" value="ECO:0007669"/>
    <property type="project" value="UniProtKB-SubCell"/>
</dbReference>
<keyword evidence="6" id="KW-0997">Cell inner membrane</keyword>
<evidence type="ECO:0000256" key="1">
    <source>
        <dbReference type="ARBA" id="ARBA00004429"/>
    </source>
</evidence>
<accession>A0A1G9IB89</accession>
<dbReference type="STRING" id="119000.SAMN05661010_01108"/>
<organism evidence="15 16">
    <name type="scientific">Modicisalibacter muralis</name>
    <dbReference type="NCBI Taxonomy" id="119000"/>
    <lineage>
        <taxon>Bacteria</taxon>
        <taxon>Pseudomonadati</taxon>
        <taxon>Pseudomonadota</taxon>
        <taxon>Gammaproteobacteria</taxon>
        <taxon>Oceanospirillales</taxon>
        <taxon>Halomonadaceae</taxon>
        <taxon>Modicisalibacter</taxon>
    </lineage>
</organism>
<dbReference type="Proteomes" id="UP000198654">
    <property type="component" value="Unassembled WGS sequence"/>
</dbReference>
<feature type="transmembrane region" description="Helical" evidence="13">
    <location>
        <begin position="587"/>
        <end position="607"/>
    </location>
</feature>
<keyword evidence="5" id="KW-1003">Cell membrane</keyword>
<evidence type="ECO:0000256" key="7">
    <source>
        <dbReference type="ARBA" id="ARBA00022676"/>
    </source>
</evidence>
<evidence type="ECO:0000313" key="15">
    <source>
        <dbReference type="EMBL" id="SDL22093.1"/>
    </source>
</evidence>
<name>A0A1G9IB89_9GAMM</name>
<comment type="pathway">
    <text evidence="2">Glycan metabolism; osmoregulated periplasmic glucan (OPG) biosynthesis.</text>
</comment>
<evidence type="ECO:0000256" key="3">
    <source>
        <dbReference type="ARBA" id="ARBA00009337"/>
    </source>
</evidence>
<evidence type="ECO:0000256" key="8">
    <source>
        <dbReference type="ARBA" id="ARBA00022679"/>
    </source>
</evidence>
<evidence type="ECO:0000256" key="5">
    <source>
        <dbReference type="ARBA" id="ARBA00022475"/>
    </source>
</evidence>
<evidence type="ECO:0000256" key="9">
    <source>
        <dbReference type="ARBA" id="ARBA00022692"/>
    </source>
</evidence>
<dbReference type="GO" id="GO:0016758">
    <property type="term" value="F:hexosyltransferase activity"/>
    <property type="evidence" value="ECO:0007669"/>
    <property type="project" value="TreeGrafter"/>
</dbReference>
<evidence type="ECO:0000313" key="16">
    <source>
        <dbReference type="Proteomes" id="UP000198654"/>
    </source>
</evidence>
<protein>
    <recommendedName>
        <fullName evidence="4">Glucans biosynthesis glucosyltransferase H</fullName>
    </recommendedName>
</protein>
<dbReference type="RefSeq" id="WP_245704118.1">
    <property type="nucleotide sequence ID" value="NZ_FNGI01000002.1"/>
</dbReference>
<evidence type="ECO:0000256" key="4">
    <source>
        <dbReference type="ARBA" id="ARBA00020585"/>
    </source>
</evidence>
<feature type="transmembrane region" description="Helical" evidence="13">
    <location>
        <begin position="66"/>
        <end position="84"/>
    </location>
</feature>
<dbReference type="EMBL" id="FNGI01000002">
    <property type="protein sequence ID" value="SDL22093.1"/>
    <property type="molecule type" value="Genomic_DNA"/>
</dbReference>
<evidence type="ECO:0000256" key="12">
    <source>
        <dbReference type="SAM" id="MobiDB-lite"/>
    </source>
</evidence>
<reference evidence="15 16" key="1">
    <citation type="submission" date="2016-10" db="EMBL/GenBank/DDBJ databases">
        <authorList>
            <person name="de Groot N.N."/>
        </authorList>
    </citation>
    <scope>NUCLEOTIDE SEQUENCE [LARGE SCALE GENOMIC DNA]</scope>
    <source>
        <strain evidence="15 16">DSM 14789</strain>
    </source>
</reference>
<keyword evidence="16" id="KW-1185">Reference proteome</keyword>
<evidence type="ECO:0000256" key="11">
    <source>
        <dbReference type="ARBA" id="ARBA00023136"/>
    </source>
</evidence>
<dbReference type="PANTHER" id="PTHR43867">
    <property type="entry name" value="CELLULOSE SYNTHASE CATALYTIC SUBUNIT A [UDP-FORMING]"/>
    <property type="match status" value="1"/>
</dbReference>
<dbReference type="NCBIfam" id="NF003962">
    <property type="entry name" value="PRK05454.2-5"/>
    <property type="match status" value="1"/>
</dbReference>
<evidence type="ECO:0000256" key="2">
    <source>
        <dbReference type="ARBA" id="ARBA00005001"/>
    </source>
</evidence>
<sequence length="685" mass="75971">MPYEDNRRDSTMSAASDTATMSDKPELGDKASSALDEPLLRGGAAPQGPDKTPPALRMPLLGLRRLIFFTLVVLTSLQGAYMMFDILRANGLTVLELSIEVLFVVMFAWLTVSFWTGIAGFLVVAFKRDPLTLRRAQPLDETLDPERRVALVMPVYNEETERVIAGLEATCLSLIDTGKAAAFDIYLLSDTTDAEVAANERLAAQALRKRLAPDLDVYYRRRERNIGRKVGNLADFCCRWGQHYESMIVVDADSVMGGRALVRLAASMQANPRLALLQTVPLPTRSSTLFGRFLQFAATLYSPMLAAGQSVWQGDTANYWGHNAIIRISAFVEHCGLPELPGEAPLGGEILSHDFVEAAMLRRAGWEVRLHAGVEESYEELPGNMLDYAKRDRRWCQGNMQHLRLLFASGLHPINRLHFLLGALAYIASLLWLVMLALSTVDAVARAVVKVQFFDAGYQLFPEWPESKVAMIASLLVITVIMLIFPKLLGLLVALFQRRREFGGGFKLTFSALLEIVFSILIAPLMMAFHAWFVISVLMGRTVSWSTGSRAGRLIAWRVAWRRTGAMTVLGLAWGGVSYYYAPLFFWWLTPVLLGMVAAAPLVRFTSSLKAGEWLRRRGLLCIPAEVRPAVVLDRLALLEQTPPAIDAQAQDDHSLLPTRESPLVMPIQPLDARWGLGGARPVES</sequence>
<gene>
    <name evidence="15" type="ORF">SAMN05661010_01108</name>
</gene>
<keyword evidence="11 13" id="KW-0472">Membrane</keyword>
<dbReference type="AlphaFoldDB" id="A0A1G9IB89"/>
<keyword evidence="10 13" id="KW-1133">Transmembrane helix</keyword>
<proteinExistence type="inferred from homology"/>
<dbReference type="InterPro" id="IPR029044">
    <property type="entry name" value="Nucleotide-diphossugar_trans"/>
</dbReference>
<dbReference type="InterPro" id="IPR001173">
    <property type="entry name" value="Glyco_trans_2-like"/>
</dbReference>
<keyword evidence="9 13" id="KW-0812">Transmembrane</keyword>
<evidence type="ECO:0000256" key="13">
    <source>
        <dbReference type="SAM" id="Phobius"/>
    </source>
</evidence>
<dbReference type="Gene3D" id="3.90.550.10">
    <property type="entry name" value="Spore Coat Polysaccharide Biosynthesis Protein SpsA, Chain A"/>
    <property type="match status" value="1"/>
</dbReference>